<organism evidence="1 2">
    <name type="scientific">Flavobacterium hibernum</name>
    <dbReference type="NCBI Taxonomy" id="37752"/>
    <lineage>
        <taxon>Bacteria</taxon>
        <taxon>Pseudomonadati</taxon>
        <taxon>Bacteroidota</taxon>
        <taxon>Flavobacteriia</taxon>
        <taxon>Flavobacteriales</taxon>
        <taxon>Flavobacteriaceae</taxon>
        <taxon>Flavobacterium</taxon>
    </lineage>
</organism>
<name>A0A0D0F039_9FLAO</name>
<dbReference type="EMBL" id="JPRK01000002">
    <property type="protein sequence ID" value="KIO54653.1"/>
    <property type="molecule type" value="Genomic_DNA"/>
</dbReference>
<comment type="caution">
    <text evidence="1">The sequence shown here is derived from an EMBL/GenBank/DDBJ whole genome shotgun (WGS) entry which is preliminary data.</text>
</comment>
<proteinExistence type="predicted"/>
<sequence length="78" mass="8547">MKTGCRENHIKKKSLGAYKCPIGFNCSALHHAGNNIDAQCQYGGVEHKGKHPVHQRGPPYLPVQYGDIGHLKGCADHK</sequence>
<evidence type="ECO:0000313" key="1">
    <source>
        <dbReference type="EMBL" id="KIO54653.1"/>
    </source>
</evidence>
<dbReference type="Proteomes" id="UP000032061">
    <property type="component" value="Unassembled WGS sequence"/>
</dbReference>
<reference evidence="1 2" key="1">
    <citation type="submission" date="2015-01" db="EMBL/GenBank/DDBJ databases">
        <title>Genome of Flavobacterium hibernum DSM 12611.</title>
        <authorList>
            <person name="Stropko S.J."/>
            <person name="Pipes S.E."/>
            <person name="Newman J.D."/>
        </authorList>
    </citation>
    <scope>NUCLEOTIDE SEQUENCE [LARGE SCALE GENOMIC DNA]</scope>
    <source>
        <strain evidence="1 2">DSM 12611</strain>
    </source>
</reference>
<accession>A0A0D0F039</accession>
<dbReference type="AlphaFoldDB" id="A0A0D0F039"/>
<evidence type="ECO:0000313" key="2">
    <source>
        <dbReference type="Proteomes" id="UP000032061"/>
    </source>
</evidence>
<protein>
    <submittedName>
        <fullName evidence="1">Uncharacterized protein</fullName>
    </submittedName>
</protein>
<gene>
    <name evidence="1" type="ORF">IW18_01210</name>
</gene>